<accession>J2Y6E0</accession>
<evidence type="ECO:0000313" key="6">
    <source>
        <dbReference type="EMBL" id="EJL02726.1"/>
    </source>
</evidence>
<name>J2Y6E0_PSEFQ</name>
<dbReference type="GO" id="GO:0003677">
    <property type="term" value="F:DNA binding"/>
    <property type="evidence" value="ECO:0007669"/>
    <property type="project" value="UniProtKB-UniRule"/>
</dbReference>
<dbReference type="PROSITE" id="PS50977">
    <property type="entry name" value="HTH_TETR_2"/>
    <property type="match status" value="1"/>
</dbReference>
<reference evidence="6" key="1">
    <citation type="journal article" date="2012" name="PLoS Genet.">
        <title>Comparative Genomics of Plant-Associated Pseudomonas spp.: Insights into Diversity and Inheritance of Traits Involved in Multitrophic Interactions.</title>
        <authorList>
            <person name="Loper J.E."/>
            <person name="Hassan K.A."/>
            <person name="Mavrodi D.V."/>
            <person name="Davis E.W.II."/>
            <person name="Lim C.K."/>
            <person name="Shaffer B.T."/>
            <person name="Elbourne L.D."/>
            <person name="Stockwell V.O."/>
            <person name="Hartney S.L."/>
            <person name="Breakwell K."/>
            <person name="Henkels M.D."/>
            <person name="Tetu S.G."/>
            <person name="Rangel L.I."/>
            <person name="Kidarsa T.A."/>
            <person name="Wilson N.L."/>
            <person name="van de Mortel J.E."/>
            <person name="Song C."/>
            <person name="Blumhagen R."/>
            <person name="Radune D."/>
            <person name="Hostetler J.B."/>
            <person name="Brinkac L.M."/>
            <person name="Durkin A.S."/>
            <person name="Kluepfel D.A."/>
            <person name="Wechter W.P."/>
            <person name="Anderson A.J."/>
            <person name="Kim Y.C."/>
            <person name="Pierson L.S.III."/>
            <person name="Pierson E.A."/>
            <person name="Lindow S.E."/>
            <person name="Kobayashi D.Y."/>
            <person name="Raaijmakers J.M."/>
            <person name="Weller D.M."/>
            <person name="Thomashow L.S."/>
            <person name="Allen A.E."/>
            <person name="Paulsen I.T."/>
        </authorList>
    </citation>
    <scope>NUCLEOTIDE SEQUENCE [LARGE SCALE GENOMIC DNA]</scope>
    <source>
        <strain evidence="6">Q2-87</strain>
    </source>
</reference>
<evidence type="ECO:0000256" key="1">
    <source>
        <dbReference type="ARBA" id="ARBA00023015"/>
    </source>
</evidence>
<evidence type="ECO:0000259" key="5">
    <source>
        <dbReference type="PROSITE" id="PS50977"/>
    </source>
</evidence>
<feature type="DNA-binding region" description="H-T-H motif" evidence="4">
    <location>
        <begin position="24"/>
        <end position="43"/>
    </location>
</feature>
<dbReference type="EMBL" id="AGBM01000001">
    <property type="protein sequence ID" value="EJL02726.1"/>
    <property type="molecule type" value="Genomic_DNA"/>
</dbReference>
<dbReference type="PANTHER" id="PTHR47506:SF1">
    <property type="entry name" value="HTH-TYPE TRANSCRIPTIONAL REGULATOR YJDC"/>
    <property type="match status" value="1"/>
</dbReference>
<dbReference type="HOGENOM" id="CLU_069356_28_4_6"/>
<dbReference type="InterPro" id="IPR036271">
    <property type="entry name" value="Tet_transcr_reg_TetR-rel_C_sf"/>
</dbReference>
<keyword evidence="2 4" id="KW-0238">DNA-binding</keyword>
<dbReference type="AlphaFoldDB" id="J2Y6E0"/>
<evidence type="ECO:0000256" key="4">
    <source>
        <dbReference type="PROSITE-ProRule" id="PRU00335"/>
    </source>
</evidence>
<protein>
    <submittedName>
        <fullName evidence="6">Transcriptional regulator, TetR family</fullName>
    </submittedName>
</protein>
<dbReference type="SUPFAM" id="SSF48498">
    <property type="entry name" value="Tetracyclin repressor-like, C-terminal domain"/>
    <property type="match status" value="1"/>
</dbReference>
<feature type="domain" description="HTH tetR-type" evidence="5">
    <location>
        <begin position="1"/>
        <end position="61"/>
    </location>
</feature>
<dbReference type="InterPro" id="IPR001647">
    <property type="entry name" value="HTH_TetR"/>
</dbReference>
<dbReference type="Gene3D" id="1.10.357.10">
    <property type="entry name" value="Tetracycline Repressor, domain 2"/>
    <property type="match status" value="1"/>
</dbReference>
<dbReference type="SUPFAM" id="SSF46689">
    <property type="entry name" value="Homeodomain-like"/>
    <property type="match status" value="1"/>
</dbReference>
<sequence length="184" mass="20821">MDTRQQILQISRRDVQARGYNALSFRELAKQIGIKSASIHYHFPTKGDLGAALARQYTEDGAAYLSTLLQTCTSERECLDQYAAIFRAALENQNRMCLCGILSAEVEDLPPEVRLEVRRFNEANLDWLTEVLAKWRPELEDETRRRRALGIFSALEGAQLIARGSEDIAAFDLALQAYREVGLL</sequence>
<dbReference type="RefSeq" id="WP_003181014.1">
    <property type="nucleotide sequence ID" value="NZ_CM001558.1"/>
</dbReference>
<dbReference type="eggNOG" id="COG1309">
    <property type="taxonomic scope" value="Bacteria"/>
</dbReference>
<dbReference type="PATRIC" id="fig|1038922.3.peg.3153"/>
<keyword evidence="1" id="KW-0805">Transcription regulation</keyword>
<comment type="caution">
    <text evidence="6">The sequence shown here is derived from an EMBL/GenBank/DDBJ whole genome shotgun (WGS) entry which is preliminary data.</text>
</comment>
<keyword evidence="3" id="KW-0804">Transcription</keyword>
<dbReference type="Pfam" id="PF00440">
    <property type="entry name" value="TetR_N"/>
    <property type="match status" value="1"/>
</dbReference>
<gene>
    <name evidence="6" type="ORF">PflQ2_2374</name>
</gene>
<evidence type="ECO:0000256" key="3">
    <source>
        <dbReference type="ARBA" id="ARBA00023163"/>
    </source>
</evidence>
<dbReference type="Proteomes" id="UP000007289">
    <property type="component" value="Chromosome"/>
</dbReference>
<evidence type="ECO:0000256" key="2">
    <source>
        <dbReference type="ARBA" id="ARBA00023125"/>
    </source>
</evidence>
<organism evidence="6">
    <name type="scientific">Pseudomonas fluorescens (strain Q2-87)</name>
    <dbReference type="NCBI Taxonomy" id="1038922"/>
    <lineage>
        <taxon>Bacteria</taxon>
        <taxon>Pseudomonadati</taxon>
        <taxon>Pseudomonadota</taxon>
        <taxon>Gammaproteobacteria</taxon>
        <taxon>Pseudomonadales</taxon>
        <taxon>Pseudomonadaceae</taxon>
        <taxon>Pseudomonas</taxon>
    </lineage>
</organism>
<dbReference type="PANTHER" id="PTHR47506">
    <property type="entry name" value="TRANSCRIPTIONAL REGULATORY PROTEIN"/>
    <property type="match status" value="1"/>
</dbReference>
<dbReference type="InterPro" id="IPR009057">
    <property type="entry name" value="Homeodomain-like_sf"/>
</dbReference>
<proteinExistence type="predicted"/>